<evidence type="ECO:0000313" key="2">
    <source>
        <dbReference type="EMBL" id="QNM90494.1"/>
    </source>
</evidence>
<dbReference type="GO" id="GO:0005509">
    <property type="term" value="F:calcium ion binding"/>
    <property type="evidence" value="ECO:0007669"/>
    <property type="project" value="InterPro"/>
</dbReference>
<gene>
    <name evidence="2" type="ORF">HOO34_01800</name>
</gene>
<dbReference type="Pfam" id="PF00353">
    <property type="entry name" value="HemolysinCabind"/>
    <property type="match status" value="2"/>
</dbReference>
<sequence length="1093" mass="109077">MALTQKQVSELYVAIFNRASEGEGNKFWQQSVDTKSAANDMLETDAAKAYFGDSLDSNKAFIEHIYLNTLSKTPEDDAAGIAFWTAALDSGMSRGEVVAGLIEAIESNKNSKDTKTKAAYEQFINRVEVSNYMANTVEKAPEGYETSTVFTTSGTTGLVVTNDASTVTTAKNSVKALTIDGETFTLTTSVDTINGSDANDLIIGTTSSLSSEKTLTSADMIDGGAGIDTLQVSMKAAFTGFTGDGKMENVEIVELTNDSTIERNFDASGITGVEKYVIDATKADVTLTDLNAAGIEITYSGAKAKKINVAFDSAFVAANGTADEMTFNVDGLGAAAVAATSTTAAVPEVAVTSTMAGIESLTVNATGDASFLNLAGVTSAKTLTVTGDADLKIADVAGTVTVLDATASTGNTTAVLSNSGALTNVATGSGDDSITINTAKILANAEVAGGAGEDTLVVTGGTKTLQLSMSGVETVATGSAMTGDVTMSNVNTSDITTINVGSVAAADKAVAKLTMVSLGGSDITVNSNGTQDLATEALNIDNSGSTTINLNALDANVTNKVLTQNDLYITATKATEVIVNVNEYVKSNSVITALEAASLTLNTVSGKTAGTTPSEVTDFKGTIHAEKATSIIVNSAGILAATINAEKAASAEITTAKGTNTLDLAADVLETLTVTAAGDLDMNAASTLTSVQIVEASTAGHLKLNALSKASSVTIGGTAAASQATLTTIGSNTLDYSTTVNASGLAGGLTLASIIAGAGANVTLNVGEVTGITTVTGALTAGSTVTVNADGAADAIELRGTITGDKVIINATDALSTVTAATAGAVAITANSSVTYNGTNLAANKADITAKAGSTALTATLNGGIEADTHTITLDSTSTSLTVTGDLGLGTNGLTVTAVDTAGASVASVVNISGLSNLTTSTIDLSADTTTPNTYTVTGSAGKDTITGAGAADTITGGKGADTLTGGTGADTFVFAAGDSGLTTATADKIADFITNSDKLKLGTAGTATNFFDLDSTGADDATTAVATANAATGAGTSFDGTVQYIFVNDETGGVDTNGFLVIDSNLDGTADMVIELTGLAATADFAFGDIIA</sequence>
<evidence type="ECO:0000259" key="1">
    <source>
        <dbReference type="Pfam" id="PF13946"/>
    </source>
</evidence>
<dbReference type="Gene3D" id="2.150.10.10">
    <property type="entry name" value="Serralysin-like metalloprotease, C-terminal"/>
    <property type="match status" value="1"/>
</dbReference>
<evidence type="ECO:0000313" key="3">
    <source>
        <dbReference type="Proteomes" id="UP000515842"/>
    </source>
</evidence>
<dbReference type="PROSITE" id="PS00330">
    <property type="entry name" value="HEMOLYSIN_CALCIUM"/>
    <property type="match status" value="1"/>
</dbReference>
<dbReference type="Pfam" id="PF13946">
    <property type="entry name" value="DUF4214"/>
    <property type="match status" value="1"/>
</dbReference>
<dbReference type="InterPro" id="IPR025282">
    <property type="entry name" value="DUF4214"/>
</dbReference>
<dbReference type="EMBL" id="CP060693">
    <property type="protein sequence ID" value="QNM90494.1"/>
    <property type="molecule type" value="Genomic_DNA"/>
</dbReference>
<dbReference type="SUPFAM" id="SSF51120">
    <property type="entry name" value="beta-Roll"/>
    <property type="match status" value="1"/>
</dbReference>
<proteinExistence type="predicted"/>
<dbReference type="Proteomes" id="UP000515842">
    <property type="component" value="Chromosome"/>
</dbReference>
<feature type="domain" description="DUF4214" evidence="1">
    <location>
        <begin position="57"/>
        <end position="108"/>
    </location>
</feature>
<name>A0A7G9LPE5_9BACT</name>
<dbReference type="AlphaFoldDB" id="A0A7G9LPE5"/>
<organism evidence="2 3">
    <name type="scientific">Aliarcobacter cryaerophilus</name>
    <dbReference type="NCBI Taxonomy" id="28198"/>
    <lineage>
        <taxon>Bacteria</taxon>
        <taxon>Pseudomonadati</taxon>
        <taxon>Campylobacterota</taxon>
        <taxon>Epsilonproteobacteria</taxon>
        <taxon>Campylobacterales</taxon>
        <taxon>Arcobacteraceae</taxon>
        <taxon>Aliarcobacter</taxon>
    </lineage>
</organism>
<protein>
    <submittedName>
        <fullName evidence="2">DUF4214 domain-containing protein</fullName>
    </submittedName>
</protein>
<reference evidence="2 3" key="1">
    <citation type="journal article" date="2020" name="Front. Microbiol.">
        <title>Genomic Analysis and Antimicrobial Resistance of Aliarcobacter cryaerophilus Strains From German Water Poultry.</title>
        <authorList>
            <person name="Muller E."/>
            <person name="Hotzel H."/>
            <person name="Ahlers C."/>
            <person name="Hanel I."/>
            <person name="Tomaso H."/>
            <person name="Abdel-Glil M.Y."/>
        </authorList>
    </citation>
    <scope>NUCLEOTIDE SEQUENCE [LARGE SCALE GENOMIC DNA]</scope>
    <source>
        <strain evidence="2 3">16CS1285-4</strain>
    </source>
</reference>
<accession>A0A7G9LPE5</accession>
<dbReference type="InterPro" id="IPR001343">
    <property type="entry name" value="Hemolysn_Ca-bd"/>
</dbReference>
<dbReference type="RefSeq" id="WP_187474750.1">
    <property type="nucleotide sequence ID" value="NZ_CP060693.1"/>
</dbReference>
<dbReference type="InterPro" id="IPR011049">
    <property type="entry name" value="Serralysin-like_metalloprot_C"/>
</dbReference>
<dbReference type="InterPro" id="IPR018511">
    <property type="entry name" value="Hemolysin-typ_Ca-bd_CS"/>
</dbReference>
<dbReference type="PRINTS" id="PR00313">
    <property type="entry name" value="CABNDNGRPT"/>
</dbReference>